<dbReference type="SUPFAM" id="SSF56112">
    <property type="entry name" value="Protein kinase-like (PK-like)"/>
    <property type="match status" value="1"/>
</dbReference>
<evidence type="ECO:0000256" key="7">
    <source>
        <dbReference type="ARBA" id="ARBA00047899"/>
    </source>
</evidence>
<dbReference type="InterPro" id="IPR011009">
    <property type="entry name" value="Kinase-like_dom_sf"/>
</dbReference>
<sequence length="423" mass="48037">MSALLRWIMPRLGRFSPPSPLVFSNTNFERISASRKVEEETFPDYLVARYYPVRIGDVFASRYQVVGKLGYGAFSTVWLARDLNAANSKNLHVALKVFIRSQAMGSQADHELNMYKHIGSIAASSKHPGRHAVRTMLDSFKIDGPDGEHYCLVHPPLWDSVKAFLARNPIGRLPPPVLGIVLQRLFLALDFLHTECRLVHTDIKDDNIMFGIEDESVFTEFERAELETPSPWKEVENGRFIYLSRQLTIPKISFLGPPVLCDFGSAMSGDTENTKDVQPNVYRSPEVLLNIPWSYEIDIWNAGCLVWDIFEGRHMFSGKDPEHQAYRSRAHLASIISLLGPPPTTLLDRGELSSKFFSDDGIFNAGIEIPPGRSLEDIETTLEGSEDREQFMQLMRKMVQWLPERRSTAKELLSDPWLKAQAR</sequence>
<keyword evidence="4 9" id="KW-0547">Nucleotide-binding</keyword>
<dbReference type="Gene3D" id="1.10.510.10">
    <property type="entry name" value="Transferase(Phosphotransferase) domain 1"/>
    <property type="match status" value="1"/>
</dbReference>
<dbReference type="GO" id="GO:0000245">
    <property type="term" value="P:spliceosomal complex assembly"/>
    <property type="evidence" value="ECO:0007669"/>
    <property type="project" value="TreeGrafter"/>
</dbReference>
<dbReference type="InterPro" id="IPR000719">
    <property type="entry name" value="Prot_kinase_dom"/>
</dbReference>
<comment type="caution">
    <text evidence="12">The sequence shown here is derived from an EMBL/GenBank/DDBJ whole genome shotgun (WGS) entry which is preliminary data.</text>
</comment>
<evidence type="ECO:0000256" key="8">
    <source>
        <dbReference type="ARBA" id="ARBA00048679"/>
    </source>
</evidence>
<dbReference type="InterPro" id="IPR008271">
    <property type="entry name" value="Ser/Thr_kinase_AS"/>
</dbReference>
<comment type="catalytic activity">
    <reaction evidence="8">
        <text>L-seryl-[protein] + ATP = O-phospho-L-seryl-[protein] + ADP + H(+)</text>
        <dbReference type="Rhea" id="RHEA:17989"/>
        <dbReference type="Rhea" id="RHEA-COMP:9863"/>
        <dbReference type="Rhea" id="RHEA-COMP:11604"/>
        <dbReference type="ChEBI" id="CHEBI:15378"/>
        <dbReference type="ChEBI" id="CHEBI:29999"/>
        <dbReference type="ChEBI" id="CHEBI:30616"/>
        <dbReference type="ChEBI" id="CHEBI:83421"/>
        <dbReference type="ChEBI" id="CHEBI:456216"/>
        <dbReference type="EC" id="2.7.11.1"/>
    </reaction>
</comment>
<gene>
    <name evidence="12" type="ORF">B0T24DRAFT_626007</name>
</gene>
<dbReference type="GO" id="GO:0050684">
    <property type="term" value="P:regulation of mRNA processing"/>
    <property type="evidence" value="ECO:0007669"/>
    <property type="project" value="TreeGrafter"/>
</dbReference>
<dbReference type="PROSITE" id="PS00107">
    <property type="entry name" value="PROTEIN_KINASE_ATP"/>
    <property type="match status" value="1"/>
</dbReference>
<dbReference type="EC" id="2.7.11.1" evidence="1"/>
<evidence type="ECO:0000256" key="5">
    <source>
        <dbReference type="ARBA" id="ARBA00022777"/>
    </source>
</evidence>
<evidence type="ECO:0000313" key="12">
    <source>
        <dbReference type="EMBL" id="KAK3374245.1"/>
    </source>
</evidence>
<reference evidence="12" key="1">
    <citation type="journal article" date="2023" name="Mol. Phylogenet. Evol.">
        <title>Genome-scale phylogeny and comparative genomics of the fungal order Sordariales.</title>
        <authorList>
            <person name="Hensen N."/>
            <person name="Bonometti L."/>
            <person name="Westerberg I."/>
            <person name="Brannstrom I.O."/>
            <person name="Guillou S."/>
            <person name="Cros-Aarteil S."/>
            <person name="Calhoun S."/>
            <person name="Haridas S."/>
            <person name="Kuo A."/>
            <person name="Mondo S."/>
            <person name="Pangilinan J."/>
            <person name="Riley R."/>
            <person name="LaButti K."/>
            <person name="Andreopoulos B."/>
            <person name="Lipzen A."/>
            <person name="Chen C."/>
            <person name="Yan M."/>
            <person name="Daum C."/>
            <person name="Ng V."/>
            <person name="Clum A."/>
            <person name="Steindorff A."/>
            <person name="Ohm R.A."/>
            <person name="Martin F."/>
            <person name="Silar P."/>
            <person name="Natvig D.O."/>
            <person name="Lalanne C."/>
            <person name="Gautier V."/>
            <person name="Ament-Velasquez S.L."/>
            <person name="Kruys A."/>
            <person name="Hutchinson M.I."/>
            <person name="Powell A.J."/>
            <person name="Barry K."/>
            <person name="Miller A.N."/>
            <person name="Grigoriev I.V."/>
            <person name="Debuchy R."/>
            <person name="Gladieux P."/>
            <person name="Hiltunen Thoren M."/>
            <person name="Johannesson H."/>
        </authorList>
    </citation>
    <scope>NUCLEOTIDE SEQUENCE</scope>
    <source>
        <strain evidence="12">CBS 958.72</strain>
    </source>
</reference>
<dbReference type="Pfam" id="PF00069">
    <property type="entry name" value="Pkinase"/>
    <property type="match status" value="2"/>
</dbReference>
<evidence type="ECO:0000256" key="10">
    <source>
        <dbReference type="RuleBase" id="RU000304"/>
    </source>
</evidence>
<dbReference type="SMART" id="SM00220">
    <property type="entry name" value="S_TKc"/>
    <property type="match status" value="1"/>
</dbReference>
<evidence type="ECO:0000313" key="13">
    <source>
        <dbReference type="Proteomes" id="UP001287356"/>
    </source>
</evidence>
<dbReference type="EMBL" id="JAULSN010000004">
    <property type="protein sequence ID" value="KAK3374245.1"/>
    <property type="molecule type" value="Genomic_DNA"/>
</dbReference>
<evidence type="ECO:0000256" key="2">
    <source>
        <dbReference type="ARBA" id="ARBA00022527"/>
    </source>
</evidence>
<evidence type="ECO:0000256" key="4">
    <source>
        <dbReference type="ARBA" id="ARBA00022741"/>
    </source>
</evidence>
<dbReference type="GO" id="GO:0005737">
    <property type="term" value="C:cytoplasm"/>
    <property type="evidence" value="ECO:0007669"/>
    <property type="project" value="TreeGrafter"/>
</dbReference>
<dbReference type="GO" id="GO:0004674">
    <property type="term" value="F:protein serine/threonine kinase activity"/>
    <property type="evidence" value="ECO:0007669"/>
    <property type="project" value="UniProtKB-KW"/>
</dbReference>
<dbReference type="GO" id="GO:0005524">
    <property type="term" value="F:ATP binding"/>
    <property type="evidence" value="ECO:0007669"/>
    <property type="project" value="UniProtKB-UniRule"/>
</dbReference>
<dbReference type="PANTHER" id="PTHR47634">
    <property type="entry name" value="PROTEIN KINASE DOMAIN-CONTAINING PROTEIN-RELATED"/>
    <property type="match status" value="1"/>
</dbReference>
<keyword evidence="6 9" id="KW-0067">ATP-binding</keyword>
<comment type="similarity">
    <text evidence="10">Belongs to the protein kinase superfamily.</text>
</comment>
<reference evidence="12" key="2">
    <citation type="submission" date="2023-06" db="EMBL/GenBank/DDBJ databases">
        <authorList>
            <consortium name="Lawrence Berkeley National Laboratory"/>
            <person name="Haridas S."/>
            <person name="Hensen N."/>
            <person name="Bonometti L."/>
            <person name="Westerberg I."/>
            <person name="Brannstrom I.O."/>
            <person name="Guillou S."/>
            <person name="Cros-Aarteil S."/>
            <person name="Calhoun S."/>
            <person name="Kuo A."/>
            <person name="Mondo S."/>
            <person name="Pangilinan J."/>
            <person name="Riley R."/>
            <person name="Labutti K."/>
            <person name="Andreopoulos B."/>
            <person name="Lipzen A."/>
            <person name="Chen C."/>
            <person name="Yanf M."/>
            <person name="Daum C."/>
            <person name="Ng V."/>
            <person name="Clum A."/>
            <person name="Steindorff A."/>
            <person name="Ohm R."/>
            <person name="Martin F."/>
            <person name="Silar P."/>
            <person name="Natvig D."/>
            <person name="Lalanne C."/>
            <person name="Gautier V."/>
            <person name="Ament-Velasquez S.L."/>
            <person name="Kruys A."/>
            <person name="Hutchinson M.I."/>
            <person name="Powell A.J."/>
            <person name="Barry K."/>
            <person name="Miller A.N."/>
            <person name="Grigoriev I.V."/>
            <person name="Debuchy R."/>
            <person name="Gladieux P."/>
            <person name="Thoren M.H."/>
            <person name="Johannesson H."/>
        </authorList>
    </citation>
    <scope>NUCLEOTIDE SEQUENCE</scope>
    <source>
        <strain evidence="12">CBS 958.72</strain>
    </source>
</reference>
<evidence type="ECO:0000256" key="9">
    <source>
        <dbReference type="PROSITE-ProRule" id="PRU10141"/>
    </source>
</evidence>
<dbReference type="InterPro" id="IPR017441">
    <property type="entry name" value="Protein_kinase_ATP_BS"/>
</dbReference>
<dbReference type="Gene3D" id="3.30.200.20">
    <property type="entry name" value="Phosphorylase Kinase, domain 1"/>
    <property type="match status" value="1"/>
</dbReference>
<protein>
    <recommendedName>
        <fullName evidence="1">non-specific serine/threonine protein kinase</fullName>
        <ecNumber evidence="1">2.7.11.1</ecNumber>
    </recommendedName>
</protein>
<keyword evidence="13" id="KW-1185">Reference proteome</keyword>
<name>A0AAE0KDM4_9PEZI</name>
<dbReference type="Proteomes" id="UP001287356">
    <property type="component" value="Unassembled WGS sequence"/>
</dbReference>
<organism evidence="12 13">
    <name type="scientific">Lasiosphaeria ovina</name>
    <dbReference type="NCBI Taxonomy" id="92902"/>
    <lineage>
        <taxon>Eukaryota</taxon>
        <taxon>Fungi</taxon>
        <taxon>Dikarya</taxon>
        <taxon>Ascomycota</taxon>
        <taxon>Pezizomycotina</taxon>
        <taxon>Sordariomycetes</taxon>
        <taxon>Sordariomycetidae</taxon>
        <taxon>Sordariales</taxon>
        <taxon>Lasiosphaeriaceae</taxon>
        <taxon>Lasiosphaeria</taxon>
    </lineage>
</organism>
<dbReference type="PROSITE" id="PS00108">
    <property type="entry name" value="PROTEIN_KINASE_ST"/>
    <property type="match status" value="1"/>
</dbReference>
<comment type="catalytic activity">
    <reaction evidence="7">
        <text>L-threonyl-[protein] + ATP = O-phospho-L-threonyl-[protein] + ADP + H(+)</text>
        <dbReference type="Rhea" id="RHEA:46608"/>
        <dbReference type="Rhea" id="RHEA-COMP:11060"/>
        <dbReference type="Rhea" id="RHEA-COMP:11605"/>
        <dbReference type="ChEBI" id="CHEBI:15378"/>
        <dbReference type="ChEBI" id="CHEBI:30013"/>
        <dbReference type="ChEBI" id="CHEBI:30616"/>
        <dbReference type="ChEBI" id="CHEBI:61977"/>
        <dbReference type="ChEBI" id="CHEBI:456216"/>
        <dbReference type="EC" id="2.7.11.1"/>
    </reaction>
</comment>
<dbReference type="InterPro" id="IPR051334">
    <property type="entry name" value="SRPK"/>
</dbReference>
<dbReference type="AlphaFoldDB" id="A0AAE0KDM4"/>
<dbReference type="PROSITE" id="PS50011">
    <property type="entry name" value="PROTEIN_KINASE_DOM"/>
    <property type="match status" value="1"/>
</dbReference>
<dbReference type="GO" id="GO:0005634">
    <property type="term" value="C:nucleus"/>
    <property type="evidence" value="ECO:0007669"/>
    <property type="project" value="TreeGrafter"/>
</dbReference>
<proteinExistence type="inferred from homology"/>
<dbReference type="PANTHER" id="PTHR47634:SF9">
    <property type="entry name" value="PROTEIN KINASE DOMAIN-CONTAINING PROTEIN-RELATED"/>
    <property type="match status" value="1"/>
</dbReference>
<evidence type="ECO:0000259" key="11">
    <source>
        <dbReference type="PROSITE" id="PS50011"/>
    </source>
</evidence>
<keyword evidence="5 12" id="KW-0418">Kinase</keyword>
<evidence type="ECO:0000256" key="1">
    <source>
        <dbReference type="ARBA" id="ARBA00012513"/>
    </source>
</evidence>
<keyword evidence="2 10" id="KW-0723">Serine/threonine-protein kinase</keyword>
<feature type="binding site" evidence="9">
    <location>
        <position position="96"/>
    </location>
    <ligand>
        <name>ATP</name>
        <dbReference type="ChEBI" id="CHEBI:30616"/>
    </ligand>
</feature>
<feature type="domain" description="Protein kinase" evidence="11">
    <location>
        <begin position="63"/>
        <end position="418"/>
    </location>
</feature>
<accession>A0AAE0KDM4</accession>
<keyword evidence="3" id="KW-0808">Transferase</keyword>
<evidence type="ECO:0000256" key="6">
    <source>
        <dbReference type="ARBA" id="ARBA00022840"/>
    </source>
</evidence>
<evidence type="ECO:0000256" key="3">
    <source>
        <dbReference type="ARBA" id="ARBA00022679"/>
    </source>
</evidence>